<evidence type="ECO:0000256" key="1">
    <source>
        <dbReference type="ARBA" id="ARBA00023002"/>
    </source>
</evidence>
<dbReference type="EMBL" id="UINC01026959">
    <property type="protein sequence ID" value="SVB05355.1"/>
    <property type="molecule type" value="Genomic_DNA"/>
</dbReference>
<gene>
    <name evidence="3" type="ORF">METZ01_LOCUS158209</name>
</gene>
<dbReference type="InterPro" id="IPR036188">
    <property type="entry name" value="FAD/NAD-bd_sf"/>
</dbReference>
<dbReference type="SUPFAM" id="SSF51905">
    <property type="entry name" value="FAD/NAD(P)-binding domain"/>
    <property type="match status" value="1"/>
</dbReference>
<dbReference type="Gene3D" id="3.30.9.10">
    <property type="entry name" value="D-Amino Acid Oxidase, subunit A, domain 2"/>
    <property type="match status" value="1"/>
</dbReference>
<proteinExistence type="predicted"/>
<evidence type="ECO:0000259" key="2">
    <source>
        <dbReference type="Pfam" id="PF01266"/>
    </source>
</evidence>
<organism evidence="3">
    <name type="scientific">marine metagenome</name>
    <dbReference type="NCBI Taxonomy" id="408172"/>
    <lineage>
        <taxon>unclassified sequences</taxon>
        <taxon>metagenomes</taxon>
        <taxon>ecological metagenomes</taxon>
    </lineage>
</organism>
<dbReference type="GO" id="GO:0016491">
    <property type="term" value="F:oxidoreductase activity"/>
    <property type="evidence" value="ECO:0007669"/>
    <property type="project" value="UniProtKB-KW"/>
</dbReference>
<accession>A0A382AV17</accession>
<sequence length="215" mass="22648">VPPLQPARLLLNRAAASGAVIHTDTVLALTVDRGRATGVRTHSGLIKADKVILAAGEASEALSADVGVVLPMANLAGFLAQSVPRPPLLHGIVLAPKVHMRQCVDGRILVGWDFGGSEVPDDPHQEAEKLIGAARELLVDDDFCLEHFTLGVRPIPADGLPVIGPVSGLPGLYLAVMHSGITLAPLVGRLSAEEIVGGRALDVLEPYRLDRFTRQ</sequence>
<feature type="non-terminal residue" evidence="3">
    <location>
        <position position="1"/>
    </location>
</feature>
<reference evidence="3" key="1">
    <citation type="submission" date="2018-05" db="EMBL/GenBank/DDBJ databases">
        <authorList>
            <person name="Lanie J.A."/>
            <person name="Ng W.-L."/>
            <person name="Kazmierczak K.M."/>
            <person name="Andrzejewski T.M."/>
            <person name="Davidsen T.M."/>
            <person name="Wayne K.J."/>
            <person name="Tettelin H."/>
            <person name="Glass J.I."/>
            <person name="Rusch D."/>
            <person name="Podicherti R."/>
            <person name="Tsui H.-C.T."/>
            <person name="Winkler M.E."/>
        </authorList>
    </citation>
    <scope>NUCLEOTIDE SEQUENCE</scope>
</reference>
<protein>
    <recommendedName>
        <fullName evidence="2">FAD dependent oxidoreductase domain-containing protein</fullName>
    </recommendedName>
</protein>
<dbReference type="Gene3D" id="3.50.50.60">
    <property type="entry name" value="FAD/NAD(P)-binding domain"/>
    <property type="match status" value="1"/>
</dbReference>
<dbReference type="AlphaFoldDB" id="A0A382AV17"/>
<dbReference type="GO" id="GO:0005737">
    <property type="term" value="C:cytoplasm"/>
    <property type="evidence" value="ECO:0007669"/>
    <property type="project" value="TreeGrafter"/>
</dbReference>
<name>A0A382AV17_9ZZZZ</name>
<keyword evidence="1" id="KW-0560">Oxidoreductase</keyword>
<dbReference type="PANTHER" id="PTHR13847">
    <property type="entry name" value="SARCOSINE DEHYDROGENASE-RELATED"/>
    <property type="match status" value="1"/>
</dbReference>
<dbReference type="Pfam" id="PF01266">
    <property type="entry name" value="DAO"/>
    <property type="match status" value="1"/>
</dbReference>
<dbReference type="PANTHER" id="PTHR13847:SF289">
    <property type="entry name" value="GLYCINE OXIDASE"/>
    <property type="match status" value="1"/>
</dbReference>
<evidence type="ECO:0000313" key="3">
    <source>
        <dbReference type="EMBL" id="SVB05355.1"/>
    </source>
</evidence>
<dbReference type="InterPro" id="IPR006076">
    <property type="entry name" value="FAD-dep_OxRdtase"/>
</dbReference>
<feature type="domain" description="FAD dependent oxidoreductase" evidence="2">
    <location>
        <begin position="7"/>
        <end position="193"/>
    </location>
</feature>